<evidence type="ECO:0000259" key="7">
    <source>
        <dbReference type="PROSITE" id="PS51839"/>
    </source>
</evidence>
<dbReference type="InterPro" id="IPR003149">
    <property type="entry name" value="Fe_hydrogenase_ssu"/>
</dbReference>
<feature type="domain" description="4Fe-4S ferredoxin-type" evidence="6">
    <location>
        <begin position="179"/>
        <end position="208"/>
    </location>
</feature>
<dbReference type="InterPro" id="IPR001041">
    <property type="entry name" value="2Fe-2S_ferredoxin-type"/>
</dbReference>
<keyword evidence="4" id="KW-0408">Iron</keyword>
<keyword evidence="2" id="KW-0004">4Fe-4S</keyword>
<dbReference type="SMART" id="SM00902">
    <property type="entry name" value="Fe_hyd_SSU"/>
    <property type="match status" value="1"/>
</dbReference>
<comment type="cofactor">
    <cofactor evidence="1">
        <name>[4Fe-4S] cluster</name>
        <dbReference type="ChEBI" id="CHEBI:49883"/>
    </cofactor>
</comment>
<organism evidence="8 9">
    <name type="scientific">Ohessyouella blattaphilus</name>
    <dbReference type="NCBI Taxonomy" id="2949333"/>
    <lineage>
        <taxon>Bacteria</taxon>
        <taxon>Bacillati</taxon>
        <taxon>Bacillota</taxon>
        <taxon>Clostridia</taxon>
        <taxon>Lachnospirales</taxon>
        <taxon>Lachnospiraceae</taxon>
        <taxon>Ohessyouella</taxon>
    </lineage>
</organism>
<dbReference type="Pfam" id="PF10588">
    <property type="entry name" value="NADH-G_4Fe-4S_3"/>
    <property type="match status" value="1"/>
</dbReference>
<dbReference type="InterPro" id="IPR036010">
    <property type="entry name" value="2Fe-2S_ferredoxin-like_sf"/>
</dbReference>
<dbReference type="PANTHER" id="PTHR11615">
    <property type="entry name" value="NITRATE, FORMATE, IRON DEHYDROGENASE"/>
    <property type="match status" value="1"/>
</dbReference>
<comment type="caution">
    <text evidence="8">The sequence shown here is derived from an EMBL/GenBank/DDBJ whole genome shotgun (WGS) entry which is preliminary data.</text>
</comment>
<dbReference type="Proteomes" id="UP001523565">
    <property type="component" value="Unassembled WGS sequence"/>
</dbReference>
<dbReference type="InterPro" id="IPR000283">
    <property type="entry name" value="NADH_UbQ_OxRdtase_75kDa_su_CS"/>
</dbReference>
<sequence length="559" mass="61714">MDFITIDSRCVPLEGEKNLLSVIRKAGIDLPTFCYHSELSIYGACRMCVVEDERGRVFASCSEQPRPGMVIKTNTIKLQNYRKLIMELLLSSHCRDCTTCHKNGICTLQSLAYKLGVDAVRFTNNKEEQPLDFSSPSIVRDPNKCILCGDCVRTCAEVQGVGALDFAFRGSKMQVMPAFNKDINDTECVGCGQCRVVCPTAAITIKKDEDRVWEALNDPNTRVVAQIAPAVRIAVGDSFGIPKGENSMGKLVSALRRIGFDKVFDTSFGADLTVYEESAELVERLTKNENLPLFTSCCPGWVKFSDYKFPELKENISSCRSPQGMFSAVLKDYFKDDEKKTFVVSIMPCTAKKGEALRPENHTDGVQDTDAVITTAEAARMIRKAAIKFEELDEEAVDMPFGIASGGGVIFGVTGGVTEAVLRKICYDKDNNLSELSRIEFSGVRGLDSVKETSIMLGDREVKIAIVHGLGVASQLIEEMKAGKRHYDFVEVMACRRGCVMGGGQPVPAGPKTKKARVKGLYKVDTGSQVRTSNENPMVEVIYRDIIKGREHELLHTRH</sequence>
<keyword evidence="3" id="KW-0479">Metal-binding</keyword>
<dbReference type="Gene3D" id="3.40.950.10">
    <property type="entry name" value="Fe-only Hydrogenase (Larger Subunit), Chain L, domain 3"/>
    <property type="match status" value="1"/>
</dbReference>
<proteinExistence type="predicted"/>
<keyword evidence="9" id="KW-1185">Reference proteome</keyword>
<name>A0ABT1EDI4_9FIRM</name>
<dbReference type="SUPFAM" id="SSF54292">
    <property type="entry name" value="2Fe-2S ferredoxin-like"/>
    <property type="match status" value="1"/>
</dbReference>
<gene>
    <name evidence="8" type="ORF">NK118_00710</name>
</gene>
<dbReference type="InterPro" id="IPR017900">
    <property type="entry name" value="4Fe4S_Fe_S_CS"/>
</dbReference>
<evidence type="ECO:0000256" key="4">
    <source>
        <dbReference type="ARBA" id="ARBA00023004"/>
    </source>
</evidence>
<dbReference type="InterPro" id="IPR050340">
    <property type="entry name" value="Cytosolic_Fe-S_CAF"/>
</dbReference>
<dbReference type="InterPro" id="IPR036991">
    <property type="entry name" value="Fe_hydrogenase_ssu_sf"/>
</dbReference>
<evidence type="ECO:0000256" key="3">
    <source>
        <dbReference type="ARBA" id="ARBA00022723"/>
    </source>
</evidence>
<evidence type="ECO:0000313" key="9">
    <source>
        <dbReference type="Proteomes" id="UP001523565"/>
    </source>
</evidence>
<feature type="domain" description="4Fe-4S His(Cys)3-ligated-type" evidence="7">
    <location>
        <begin position="77"/>
        <end position="116"/>
    </location>
</feature>
<keyword evidence="5" id="KW-0411">Iron-sulfur</keyword>
<dbReference type="Pfam" id="PF02906">
    <property type="entry name" value="Fe_hyd_lg_C"/>
    <property type="match status" value="1"/>
</dbReference>
<dbReference type="SUPFAM" id="SSF53920">
    <property type="entry name" value="Fe-only hydrogenase"/>
    <property type="match status" value="1"/>
</dbReference>
<evidence type="ECO:0000313" key="8">
    <source>
        <dbReference type="EMBL" id="MCP1108772.1"/>
    </source>
</evidence>
<dbReference type="NCBIfam" id="TIGR02512">
    <property type="entry name" value="FeFe_hydrog_A"/>
    <property type="match status" value="1"/>
</dbReference>
<dbReference type="PROSITE" id="PS51379">
    <property type="entry name" value="4FE4S_FER_2"/>
    <property type="match status" value="2"/>
</dbReference>
<dbReference type="SUPFAM" id="SSF54862">
    <property type="entry name" value="4Fe-4S ferredoxins"/>
    <property type="match status" value="1"/>
</dbReference>
<dbReference type="Gene3D" id="3.40.50.1780">
    <property type="match status" value="1"/>
</dbReference>
<evidence type="ECO:0000256" key="2">
    <source>
        <dbReference type="ARBA" id="ARBA00022485"/>
    </source>
</evidence>
<dbReference type="InterPro" id="IPR013352">
    <property type="entry name" value="Fe_hydrogenase_subset"/>
</dbReference>
<dbReference type="InterPro" id="IPR009016">
    <property type="entry name" value="Fe_hydrogenase"/>
</dbReference>
<dbReference type="InterPro" id="IPR004108">
    <property type="entry name" value="Fe_hydrogenase_lsu_C"/>
</dbReference>
<evidence type="ECO:0000256" key="1">
    <source>
        <dbReference type="ARBA" id="ARBA00001966"/>
    </source>
</evidence>
<dbReference type="EMBL" id="JAMZFV010000001">
    <property type="protein sequence ID" value="MCP1108772.1"/>
    <property type="molecule type" value="Genomic_DNA"/>
</dbReference>
<dbReference type="InterPro" id="IPR019574">
    <property type="entry name" value="NADH_UbQ_OxRdtase_Gsu_4Fe4S-bd"/>
</dbReference>
<dbReference type="CDD" id="cd00207">
    <property type="entry name" value="fer2"/>
    <property type="match status" value="1"/>
</dbReference>
<dbReference type="PROSITE" id="PS00641">
    <property type="entry name" value="COMPLEX1_75K_1"/>
    <property type="match status" value="1"/>
</dbReference>
<dbReference type="PROSITE" id="PS00198">
    <property type="entry name" value="4FE4S_FER_1"/>
    <property type="match status" value="1"/>
</dbReference>
<dbReference type="Pfam" id="PF02256">
    <property type="entry name" value="Fe_hyd_SSU"/>
    <property type="match status" value="1"/>
</dbReference>
<dbReference type="Gene3D" id="3.10.20.740">
    <property type="match status" value="1"/>
</dbReference>
<accession>A0ABT1EDI4</accession>
<dbReference type="InterPro" id="IPR017896">
    <property type="entry name" value="4Fe4S_Fe-S-bd"/>
</dbReference>
<evidence type="ECO:0000256" key="5">
    <source>
        <dbReference type="ARBA" id="ARBA00023014"/>
    </source>
</evidence>
<dbReference type="Gene3D" id="4.10.260.20">
    <property type="entry name" value="Iron hydrogenase, small subunit"/>
    <property type="match status" value="1"/>
</dbReference>
<protein>
    <submittedName>
        <fullName evidence="8">[FeFe] hydrogenase, group A</fullName>
    </submittedName>
</protein>
<dbReference type="Pfam" id="PF13510">
    <property type="entry name" value="Fer2_4"/>
    <property type="match status" value="1"/>
</dbReference>
<dbReference type="Pfam" id="PF12838">
    <property type="entry name" value="Fer4_7"/>
    <property type="match status" value="1"/>
</dbReference>
<dbReference type="Gene3D" id="3.30.70.20">
    <property type="match status" value="1"/>
</dbReference>
<feature type="domain" description="4Fe-4S ferredoxin-type" evidence="6">
    <location>
        <begin position="136"/>
        <end position="166"/>
    </location>
</feature>
<evidence type="ECO:0000259" key="6">
    <source>
        <dbReference type="PROSITE" id="PS51379"/>
    </source>
</evidence>
<reference evidence="8 9" key="1">
    <citation type="journal article" date="2022" name="Genome Biol. Evol.">
        <title>Host diet, physiology and behaviors set the stage for Lachnospiraceae cladogenesis.</title>
        <authorList>
            <person name="Vera-Ponce De Leon A."/>
            <person name="Schneider M."/>
            <person name="Jahnes B.C."/>
            <person name="Sadowski V."/>
            <person name="Camuy-Velez L.A."/>
            <person name="Duan J."/>
            <person name="Sabree Z.L."/>
        </authorList>
    </citation>
    <scope>NUCLEOTIDE SEQUENCE [LARGE SCALE GENOMIC DNA]</scope>
    <source>
        <strain evidence="8 9">PAL227</strain>
    </source>
</reference>
<dbReference type="RefSeq" id="WP_262067678.1">
    <property type="nucleotide sequence ID" value="NZ_JAMXOC010000001.1"/>
</dbReference>
<dbReference type="PROSITE" id="PS51839">
    <property type="entry name" value="4FE4S_HC3"/>
    <property type="match status" value="1"/>
</dbReference>
<dbReference type="SMART" id="SM00929">
    <property type="entry name" value="NADH-G_4Fe-4S_3"/>
    <property type="match status" value="1"/>
</dbReference>